<protein>
    <submittedName>
        <fullName evidence="8">Uncharacterized protein LOC116188513 isoform X1</fullName>
    </submittedName>
</protein>
<proteinExistence type="inferred from homology"/>
<dbReference type="OrthoDB" id="277011at2759"/>
<dbReference type="CDD" id="cd07521">
    <property type="entry name" value="HAD_FCP1-like"/>
    <property type="match status" value="1"/>
</dbReference>
<feature type="compositionally biased region" description="Polar residues" evidence="5">
    <location>
        <begin position="139"/>
        <end position="158"/>
    </location>
</feature>
<dbReference type="Gene3D" id="3.40.50.1000">
    <property type="entry name" value="HAD superfamily/HAD-like"/>
    <property type="match status" value="1"/>
</dbReference>
<dbReference type="InterPro" id="IPR023214">
    <property type="entry name" value="HAD_sf"/>
</dbReference>
<dbReference type="InterPro" id="IPR011948">
    <property type="entry name" value="Dullard_phosphatase"/>
</dbReference>
<feature type="region of interest" description="Disordered" evidence="5">
    <location>
        <begin position="106"/>
        <end position="158"/>
    </location>
</feature>
<dbReference type="GO" id="GO:0005634">
    <property type="term" value="C:nucleus"/>
    <property type="evidence" value="ECO:0007669"/>
    <property type="project" value="UniProtKB-ARBA"/>
</dbReference>
<evidence type="ECO:0000256" key="2">
    <source>
        <dbReference type="ARBA" id="ARBA00022912"/>
    </source>
</evidence>
<dbReference type="Pfam" id="PF03031">
    <property type="entry name" value="NIF"/>
    <property type="match status" value="1"/>
</dbReference>
<evidence type="ECO:0000313" key="8">
    <source>
        <dbReference type="RefSeq" id="XP_031373785.1"/>
    </source>
</evidence>
<dbReference type="SMART" id="SM00577">
    <property type="entry name" value="CPDc"/>
    <property type="match status" value="1"/>
</dbReference>
<gene>
    <name evidence="8" type="primary">LOC116188513</name>
</gene>
<feature type="compositionally biased region" description="Polar residues" evidence="5">
    <location>
        <begin position="110"/>
        <end position="130"/>
    </location>
</feature>
<name>A0A6P8BU90_PUNGR</name>
<dbReference type="GO" id="GO:0004721">
    <property type="term" value="F:phosphoprotein phosphatase activity"/>
    <property type="evidence" value="ECO:0007669"/>
    <property type="project" value="UniProtKB-KW"/>
</dbReference>
<keyword evidence="7" id="KW-1185">Reference proteome</keyword>
<comment type="similarity">
    <text evidence="4">Belongs to the CTDSPL2 family.</text>
</comment>
<comment type="function">
    <text evidence="3">Probable phosphatase.</text>
</comment>
<reference evidence="7" key="1">
    <citation type="journal article" date="2020" name="Plant Biotechnol. J.">
        <title>The pomegranate (Punica granatum L.) draft genome dissects genetic divergence between soft- and hard-seeded cultivars.</title>
        <authorList>
            <person name="Luo X."/>
            <person name="Li H."/>
            <person name="Wu Z."/>
            <person name="Yao W."/>
            <person name="Zhao P."/>
            <person name="Cao D."/>
            <person name="Yu H."/>
            <person name="Li K."/>
            <person name="Poudel K."/>
            <person name="Zhao D."/>
            <person name="Zhang F."/>
            <person name="Xia X."/>
            <person name="Chen L."/>
            <person name="Wang Q."/>
            <person name="Jing D."/>
            <person name="Cao S."/>
        </authorList>
    </citation>
    <scope>NUCLEOTIDE SEQUENCE [LARGE SCALE GENOMIC DNA]</scope>
    <source>
        <strain evidence="7">cv. Tunisia</strain>
    </source>
</reference>
<dbReference type="FunFam" id="3.40.50.1000:FF:000015">
    <property type="entry name" value="CTD small phosphatase-like protein 2"/>
    <property type="match status" value="1"/>
</dbReference>
<evidence type="ECO:0000313" key="7">
    <source>
        <dbReference type="Proteomes" id="UP000515151"/>
    </source>
</evidence>
<evidence type="ECO:0000256" key="4">
    <source>
        <dbReference type="ARBA" id="ARBA00038355"/>
    </source>
</evidence>
<sequence>MPALKMKTKPVPSCGNEGTLLSVCRESSKICKRKHSVASESHETILETSKACQSAGCCEVEEVAKESALDEPSFETCTGRDDLAFQERLLLDRDLTSTKMMESSLPMHLETSSSESLGATCKSDASSSTGRPEVPSEAQVPTDNCDGQSYDSSTRSSHEFGQSISDMAITALPSDEATGLDDIIRISFFQEFECAEPDLILDVTESCILLSSIDEQVNTPAFQDRGSGGELLTNSDNSWFHLVTHQAKPSNQAGLSSGSLESDETESFDAHLFIRNFLDLSDLETSSLPALLPKETCKQKRVTLVLDLDETLIHSTIEPCEDADFTFKVFFNMVEHTVYVRKRPFLKNFLERVSEMFEIVIFTASESVYAGQLLDMLDPERKFFSRRVYRDSCIIINGNYTKDLTILGVDLAKCAIVDNCPQVFQLQVNNGIPIPSWFDDPSDRALMSLLPFLESLADAEDVRPIIAKKFGVKGEQPPLQL</sequence>
<keyword evidence="1" id="KW-0378">Hydrolase</keyword>
<dbReference type="RefSeq" id="XP_031373785.1">
    <property type="nucleotide sequence ID" value="XM_031517925.1"/>
</dbReference>
<dbReference type="NCBIfam" id="TIGR02251">
    <property type="entry name" value="HIF-SF_euk"/>
    <property type="match status" value="1"/>
</dbReference>
<evidence type="ECO:0000256" key="5">
    <source>
        <dbReference type="SAM" id="MobiDB-lite"/>
    </source>
</evidence>
<accession>A0A6P8BU90</accession>
<dbReference type="PROSITE" id="PS50969">
    <property type="entry name" value="FCP1"/>
    <property type="match status" value="1"/>
</dbReference>
<evidence type="ECO:0000256" key="1">
    <source>
        <dbReference type="ARBA" id="ARBA00022801"/>
    </source>
</evidence>
<dbReference type="InterPro" id="IPR050365">
    <property type="entry name" value="TIM50"/>
</dbReference>
<keyword evidence="2" id="KW-0904">Protein phosphatase</keyword>
<dbReference type="PANTHER" id="PTHR12210">
    <property type="entry name" value="DULLARD PROTEIN PHOSPHATASE"/>
    <property type="match status" value="1"/>
</dbReference>
<dbReference type="InterPro" id="IPR004274">
    <property type="entry name" value="FCP1_dom"/>
</dbReference>
<organism evidence="7 8">
    <name type="scientific">Punica granatum</name>
    <name type="common">Pomegranate</name>
    <dbReference type="NCBI Taxonomy" id="22663"/>
    <lineage>
        <taxon>Eukaryota</taxon>
        <taxon>Viridiplantae</taxon>
        <taxon>Streptophyta</taxon>
        <taxon>Embryophyta</taxon>
        <taxon>Tracheophyta</taxon>
        <taxon>Spermatophyta</taxon>
        <taxon>Magnoliopsida</taxon>
        <taxon>eudicotyledons</taxon>
        <taxon>Gunneridae</taxon>
        <taxon>Pentapetalae</taxon>
        <taxon>rosids</taxon>
        <taxon>malvids</taxon>
        <taxon>Myrtales</taxon>
        <taxon>Lythraceae</taxon>
        <taxon>Punica</taxon>
    </lineage>
</organism>
<evidence type="ECO:0000256" key="3">
    <source>
        <dbReference type="ARBA" id="ARBA00037324"/>
    </source>
</evidence>
<dbReference type="GeneID" id="116188513"/>
<dbReference type="InterPro" id="IPR036412">
    <property type="entry name" value="HAD-like_sf"/>
</dbReference>
<dbReference type="AlphaFoldDB" id="A0A6P8BU90"/>
<dbReference type="Proteomes" id="UP000515151">
    <property type="component" value="Chromosome 8"/>
</dbReference>
<reference evidence="8" key="2">
    <citation type="submission" date="2025-08" db="UniProtKB">
        <authorList>
            <consortium name="RefSeq"/>
        </authorList>
    </citation>
    <scope>IDENTIFICATION</scope>
    <source>
        <tissue evidence="8">Leaf</tissue>
    </source>
</reference>
<evidence type="ECO:0000259" key="6">
    <source>
        <dbReference type="PROSITE" id="PS50969"/>
    </source>
</evidence>
<feature type="domain" description="FCP1 homology" evidence="6">
    <location>
        <begin position="297"/>
        <end position="456"/>
    </location>
</feature>
<dbReference type="SUPFAM" id="SSF56784">
    <property type="entry name" value="HAD-like"/>
    <property type="match status" value="1"/>
</dbReference>